<dbReference type="InterPro" id="IPR013656">
    <property type="entry name" value="PAS_4"/>
</dbReference>
<keyword evidence="5" id="KW-0597">Phosphoprotein</keyword>
<keyword evidence="10" id="KW-1133">Transmembrane helix</keyword>
<evidence type="ECO:0000256" key="4">
    <source>
        <dbReference type="ARBA" id="ARBA00012438"/>
    </source>
</evidence>
<evidence type="ECO:0000256" key="9">
    <source>
        <dbReference type="ARBA" id="ARBA00023136"/>
    </source>
</evidence>
<dbReference type="InterPro" id="IPR004358">
    <property type="entry name" value="Sig_transdc_His_kin-like_C"/>
</dbReference>
<keyword evidence="8" id="KW-0902">Two-component regulatory system</keyword>
<evidence type="ECO:0000313" key="12">
    <source>
        <dbReference type="EMBL" id="RNM15991.1"/>
    </source>
</evidence>
<comment type="cofactor">
    <cofactor evidence="2">
        <name>a divalent metal cation</name>
        <dbReference type="ChEBI" id="CHEBI:60240"/>
    </cofactor>
</comment>
<dbReference type="CDD" id="cd00075">
    <property type="entry name" value="HATPase"/>
    <property type="match status" value="1"/>
</dbReference>
<dbReference type="InterPro" id="IPR036097">
    <property type="entry name" value="HisK_dim/P_sf"/>
</dbReference>
<evidence type="ECO:0000256" key="6">
    <source>
        <dbReference type="ARBA" id="ARBA00022679"/>
    </source>
</evidence>
<organism evidence="12 13">
    <name type="scientific">Nocardioides pocheonensis</name>
    <dbReference type="NCBI Taxonomy" id="661485"/>
    <lineage>
        <taxon>Bacteria</taxon>
        <taxon>Bacillati</taxon>
        <taxon>Actinomycetota</taxon>
        <taxon>Actinomycetes</taxon>
        <taxon>Propionibacteriales</taxon>
        <taxon>Nocardioidaceae</taxon>
        <taxon>Nocardioides</taxon>
    </lineage>
</organism>
<accession>A0A3N0GUA7</accession>
<evidence type="ECO:0000259" key="11">
    <source>
        <dbReference type="PROSITE" id="PS50109"/>
    </source>
</evidence>
<dbReference type="Gene3D" id="3.30.450.20">
    <property type="entry name" value="PAS domain"/>
    <property type="match status" value="1"/>
</dbReference>
<dbReference type="SMART" id="SM00387">
    <property type="entry name" value="HATPase_c"/>
    <property type="match status" value="1"/>
</dbReference>
<dbReference type="Pfam" id="PF08448">
    <property type="entry name" value="PAS_4"/>
    <property type="match status" value="1"/>
</dbReference>
<dbReference type="Gene3D" id="1.10.287.130">
    <property type="match status" value="1"/>
</dbReference>
<keyword evidence="10" id="KW-0812">Transmembrane</keyword>
<protein>
    <recommendedName>
        <fullName evidence="4">histidine kinase</fullName>
        <ecNumber evidence="4">2.7.13.3</ecNumber>
    </recommendedName>
</protein>
<feature type="transmembrane region" description="Helical" evidence="10">
    <location>
        <begin position="91"/>
        <end position="114"/>
    </location>
</feature>
<dbReference type="InterPro" id="IPR050736">
    <property type="entry name" value="Sensor_HK_Regulatory"/>
</dbReference>
<keyword evidence="13" id="KW-1185">Reference proteome</keyword>
<dbReference type="PANTHER" id="PTHR43711">
    <property type="entry name" value="TWO-COMPONENT HISTIDINE KINASE"/>
    <property type="match status" value="1"/>
</dbReference>
<dbReference type="SUPFAM" id="SSF55874">
    <property type="entry name" value="ATPase domain of HSP90 chaperone/DNA topoisomerase II/histidine kinase"/>
    <property type="match status" value="1"/>
</dbReference>
<dbReference type="InterPro" id="IPR035965">
    <property type="entry name" value="PAS-like_dom_sf"/>
</dbReference>
<keyword evidence="9 10" id="KW-0472">Membrane</keyword>
<dbReference type="EC" id="2.7.13.3" evidence="4"/>
<dbReference type="Gene3D" id="3.30.565.10">
    <property type="entry name" value="Histidine kinase-like ATPase, C-terminal domain"/>
    <property type="match status" value="1"/>
</dbReference>
<dbReference type="OrthoDB" id="3272969at2"/>
<dbReference type="SUPFAM" id="SSF47384">
    <property type="entry name" value="Homodimeric domain of signal transducing histidine kinase"/>
    <property type="match status" value="1"/>
</dbReference>
<dbReference type="SUPFAM" id="SSF55785">
    <property type="entry name" value="PYP-like sensor domain (PAS domain)"/>
    <property type="match status" value="1"/>
</dbReference>
<feature type="transmembrane region" description="Helical" evidence="10">
    <location>
        <begin position="27"/>
        <end position="46"/>
    </location>
</feature>
<dbReference type="RefSeq" id="WP_123222245.1">
    <property type="nucleotide sequence ID" value="NZ_RJSF01000019.1"/>
</dbReference>
<dbReference type="PRINTS" id="PR00344">
    <property type="entry name" value="BCTRLSENSOR"/>
</dbReference>
<comment type="subcellular location">
    <subcellularLocation>
        <location evidence="3">Cell membrane</location>
    </subcellularLocation>
</comment>
<dbReference type="FunFam" id="3.30.565.10:FF:000006">
    <property type="entry name" value="Sensor histidine kinase WalK"/>
    <property type="match status" value="1"/>
</dbReference>
<evidence type="ECO:0000313" key="13">
    <source>
        <dbReference type="Proteomes" id="UP000279994"/>
    </source>
</evidence>
<evidence type="ECO:0000256" key="8">
    <source>
        <dbReference type="ARBA" id="ARBA00023012"/>
    </source>
</evidence>
<evidence type="ECO:0000256" key="1">
    <source>
        <dbReference type="ARBA" id="ARBA00000085"/>
    </source>
</evidence>
<evidence type="ECO:0000256" key="7">
    <source>
        <dbReference type="ARBA" id="ARBA00022777"/>
    </source>
</evidence>
<comment type="caution">
    <text evidence="12">The sequence shown here is derived from an EMBL/GenBank/DDBJ whole genome shotgun (WGS) entry which is preliminary data.</text>
</comment>
<proteinExistence type="predicted"/>
<keyword evidence="7 12" id="KW-0418">Kinase</keyword>
<comment type="catalytic activity">
    <reaction evidence="1">
        <text>ATP + protein L-histidine = ADP + protein N-phospho-L-histidine.</text>
        <dbReference type="EC" id="2.7.13.3"/>
    </reaction>
</comment>
<reference evidence="12 13" key="1">
    <citation type="submission" date="2018-11" db="EMBL/GenBank/DDBJ databases">
        <authorList>
            <person name="Li F."/>
        </authorList>
    </citation>
    <scope>NUCLEOTIDE SEQUENCE [LARGE SCALE GENOMIC DNA]</scope>
    <source>
        <strain evidence="12 13">Gsoil 818</strain>
    </source>
</reference>
<feature type="domain" description="Histidine kinase" evidence="11">
    <location>
        <begin position="329"/>
        <end position="546"/>
    </location>
</feature>
<dbReference type="EMBL" id="RJSF01000019">
    <property type="protein sequence ID" value="RNM15991.1"/>
    <property type="molecule type" value="Genomic_DNA"/>
</dbReference>
<dbReference type="InterPro" id="IPR003594">
    <property type="entry name" value="HATPase_dom"/>
</dbReference>
<keyword evidence="6" id="KW-0808">Transferase</keyword>
<evidence type="ECO:0000256" key="3">
    <source>
        <dbReference type="ARBA" id="ARBA00004236"/>
    </source>
</evidence>
<dbReference type="Pfam" id="PF00512">
    <property type="entry name" value="HisKA"/>
    <property type="match status" value="1"/>
</dbReference>
<sequence>MRSRSAFLLGIQHLLGRDHADPRVAQYVFLVPVALDLLSVTAVQHAHLTVDYLAGLGVAVAATVLAAYIAHERVPERWTIAVPTLDILALGLMRAMPESTVGVALVFPAIWLGLQYGRRGVALAVAAALVGSLPTFLMRTPPSVELARMGQVLVLALICSLVVAVTAELWQSKVVEAADAQRMLERAVADSAEQRRFNEAILNSVDVGLLALDAQGRVHSMNPRHQRFMELAYPEGHDGSPEHTGYTFAADGFTELAREELPTWRAVHGETLRDYLIWVGEEPNMRRAFAVSVSPFFTPAGEFDGAVLAYHDVTDLMTAARLKDEFVATVSHELRTPLTSIVGYVDVLLEDVAEIPGDARPFLLTVQRNARRLHRLVDDLLSDALKLGKAELHVGRISLPAVVRTSAVEAEKAARTNGLTFSFEATATPLEVSGDAERLSQVVDNIFNNAIKFTPHGGHVSCTVERDRNEGVIRIRDTGRGIPADELEDVFVKFFRSPGVQTDAIPGTGIGLAISKAIVEAHGGTIDLTSKVGEGTTFEIRLPLVEQRVGHPA</sequence>
<dbReference type="Proteomes" id="UP000279994">
    <property type="component" value="Unassembled WGS sequence"/>
</dbReference>
<dbReference type="SMART" id="SM00388">
    <property type="entry name" value="HisKA"/>
    <property type="match status" value="1"/>
</dbReference>
<dbReference type="PANTHER" id="PTHR43711:SF1">
    <property type="entry name" value="HISTIDINE KINASE 1"/>
    <property type="match status" value="1"/>
</dbReference>
<dbReference type="InterPro" id="IPR005467">
    <property type="entry name" value="His_kinase_dom"/>
</dbReference>
<name>A0A3N0GUA7_9ACTN</name>
<feature type="transmembrane region" description="Helical" evidence="10">
    <location>
        <begin position="120"/>
        <end position="138"/>
    </location>
</feature>
<dbReference type="GO" id="GO:0005509">
    <property type="term" value="F:calcium ion binding"/>
    <property type="evidence" value="ECO:0007669"/>
    <property type="project" value="UniProtKB-ARBA"/>
</dbReference>
<dbReference type="GO" id="GO:0000155">
    <property type="term" value="F:phosphorelay sensor kinase activity"/>
    <property type="evidence" value="ECO:0007669"/>
    <property type="project" value="InterPro"/>
</dbReference>
<evidence type="ECO:0000256" key="5">
    <source>
        <dbReference type="ARBA" id="ARBA00022553"/>
    </source>
</evidence>
<dbReference type="PROSITE" id="PS50109">
    <property type="entry name" value="HIS_KIN"/>
    <property type="match status" value="1"/>
</dbReference>
<gene>
    <name evidence="12" type="ORF">EFL26_07490</name>
</gene>
<dbReference type="InterPro" id="IPR003661">
    <property type="entry name" value="HisK_dim/P_dom"/>
</dbReference>
<dbReference type="GO" id="GO:0005886">
    <property type="term" value="C:plasma membrane"/>
    <property type="evidence" value="ECO:0007669"/>
    <property type="project" value="UniProtKB-SubCell"/>
</dbReference>
<dbReference type="Pfam" id="PF02518">
    <property type="entry name" value="HATPase_c"/>
    <property type="match status" value="1"/>
</dbReference>
<feature type="transmembrane region" description="Helical" evidence="10">
    <location>
        <begin position="52"/>
        <end position="70"/>
    </location>
</feature>
<dbReference type="AlphaFoldDB" id="A0A3N0GUA7"/>
<dbReference type="InterPro" id="IPR036890">
    <property type="entry name" value="HATPase_C_sf"/>
</dbReference>
<evidence type="ECO:0000256" key="10">
    <source>
        <dbReference type="SAM" id="Phobius"/>
    </source>
</evidence>
<dbReference type="FunFam" id="1.10.287.130:FF:000001">
    <property type="entry name" value="Two-component sensor histidine kinase"/>
    <property type="match status" value="1"/>
</dbReference>
<evidence type="ECO:0000256" key="2">
    <source>
        <dbReference type="ARBA" id="ARBA00001968"/>
    </source>
</evidence>
<dbReference type="CDD" id="cd00082">
    <property type="entry name" value="HisKA"/>
    <property type="match status" value="1"/>
</dbReference>